<reference evidence="3 4" key="1">
    <citation type="submission" date="2015-03" db="EMBL/GenBank/DDBJ databases">
        <authorList>
            <person name="Hassan Y.I."/>
            <person name="Lepp D."/>
            <person name="Zhou T."/>
        </authorList>
    </citation>
    <scope>NUCLEOTIDE SEQUENCE [LARGE SCALE GENOMIC DNA]</scope>
    <source>
        <strain evidence="3 4">GH2-10</strain>
    </source>
</reference>
<feature type="domain" description="Activator of Hsp90 ATPase homologue 1/2-like C-terminal" evidence="2">
    <location>
        <begin position="20"/>
        <end position="154"/>
    </location>
</feature>
<dbReference type="AlphaFoldDB" id="A0A0F5LFJ3"/>
<dbReference type="Proteomes" id="UP000033514">
    <property type="component" value="Unassembled WGS sequence"/>
</dbReference>
<dbReference type="InterPro" id="IPR013538">
    <property type="entry name" value="ASHA1/2-like_C"/>
</dbReference>
<dbReference type="Gene3D" id="3.30.530.20">
    <property type="match status" value="1"/>
</dbReference>
<evidence type="ECO:0000313" key="4">
    <source>
        <dbReference type="Proteomes" id="UP000033514"/>
    </source>
</evidence>
<comment type="similarity">
    <text evidence="1">Belongs to the AHA1 family.</text>
</comment>
<evidence type="ECO:0000259" key="2">
    <source>
        <dbReference type="Pfam" id="PF08327"/>
    </source>
</evidence>
<dbReference type="STRING" id="361041.VW35_02790"/>
<dbReference type="Pfam" id="PF08327">
    <property type="entry name" value="AHSA1"/>
    <property type="match status" value="1"/>
</dbReference>
<protein>
    <submittedName>
        <fullName evidence="3">Polyketide cyclase</fullName>
    </submittedName>
</protein>
<dbReference type="RefSeq" id="WP_046141448.1">
    <property type="nucleotide sequence ID" value="NZ_LAJG01000005.1"/>
</dbReference>
<dbReference type="CDD" id="cd08896">
    <property type="entry name" value="SRPBCC_CalC_Aha1-like_3"/>
    <property type="match status" value="1"/>
</dbReference>
<dbReference type="OrthoDB" id="9786557at2"/>
<evidence type="ECO:0000313" key="3">
    <source>
        <dbReference type="EMBL" id="KKB81103.1"/>
    </source>
</evidence>
<name>A0A0F5LFJ3_9HYPH</name>
<keyword evidence="4" id="KW-1185">Reference proteome</keyword>
<comment type="caution">
    <text evidence="3">The sequence shown here is derived from an EMBL/GenBank/DDBJ whole genome shotgun (WGS) entry which is preliminary data.</text>
</comment>
<accession>A0A0F5LFJ3</accession>
<proteinExistence type="inferred from homology"/>
<gene>
    <name evidence="3" type="ORF">VW35_02790</name>
</gene>
<dbReference type="EMBL" id="LAJG01000005">
    <property type="protein sequence ID" value="KKB81103.1"/>
    <property type="molecule type" value="Genomic_DNA"/>
</dbReference>
<dbReference type="InterPro" id="IPR023393">
    <property type="entry name" value="START-like_dom_sf"/>
</dbReference>
<evidence type="ECO:0000256" key="1">
    <source>
        <dbReference type="ARBA" id="ARBA00006817"/>
    </source>
</evidence>
<dbReference type="PATRIC" id="fig|361041.3.peg.3952"/>
<organism evidence="3 4">
    <name type="scientific">Devosia soli</name>
    <dbReference type="NCBI Taxonomy" id="361041"/>
    <lineage>
        <taxon>Bacteria</taxon>
        <taxon>Pseudomonadati</taxon>
        <taxon>Pseudomonadota</taxon>
        <taxon>Alphaproteobacteria</taxon>
        <taxon>Hyphomicrobiales</taxon>
        <taxon>Devosiaceae</taxon>
        <taxon>Devosia</taxon>
    </lineage>
</organism>
<dbReference type="SUPFAM" id="SSF55961">
    <property type="entry name" value="Bet v1-like"/>
    <property type="match status" value="1"/>
</dbReference>
<sequence length="158" mass="17838">MSIDNTIDSERDLVLTRLIDAPPEAVYRCWTEPVLMTQWFAPKPWSTPRATLDLRVGGGTEVVMADEQGNEYPNPGQYLEVIPNKKLVFTDAYVGDWKPSGKPFFTCTLTFENEGGKTRYTAVARHWTKEDKEAHEKMGFHEGWGMVAAQLEDVAKGL</sequence>